<dbReference type="PANTHER" id="PTHR30055">
    <property type="entry name" value="HTH-TYPE TRANSCRIPTIONAL REGULATOR RUTR"/>
    <property type="match status" value="1"/>
</dbReference>
<dbReference type="OrthoDB" id="9816296at2"/>
<keyword evidence="4" id="KW-0804">Transcription</keyword>
<dbReference type="PANTHER" id="PTHR30055:SF234">
    <property type="entry name" value="HTH-TYPE TRANSCRIPTIONAL REGULATOR BETI"/>
    <property type="match status" value="1"/>
</dbReference>
<feature type="domain" description="HTH tetR-type" evidence="7">
    <location>
        <begin position="8"/>
        <end position="68"/>
    </location>
</feature>
<keyword evidence="9" id="KW-1185">Reference proteome</keyword>
<dbReference type="AlphaFoldDB" id="J1HMK6"/>
<dbReference type="InterPro" id="IPR039538">
    <property type="entry name" value="BetI_C"/>
</dbReference>
<dbReference type="EMBL" id="AKFT01000027">
    <property type="protein sequence ID" value="EJF47200.1"/>
    <property type="molecule type" value="Genomic_DNA"/>
</dbReference>
<reference evidence="8 9" key="1">
    <citation type="submission" date="2012-05" db="EMBL/GenBank/DDBJ databases">
        <authorList>
            <person name="Harkins D.M."/>
            <person name="Madupu R."/>
            <person name="Durkin A.S."/>
            <person name="Torralba M."/>
            <person name="Methe B."/>
            <person name="Sutton G.G."/>
            <person name="Nelson K.E."/>
        </authorList>
    </citation>
    <scope>NUCLEOTIDE SEQUENCE [LARGE SCALE GENOMIC DNA]</scope>
    <source>
        <strain evidence="8 9">F0489</strain>
    </source>
</reference>
<organism evidence="8 9">
    <name type="scientific">Actinomyces massiliensis F0489</name>
    <dbReference type="NCBI Taxonomy" id="1125718"/>
    <lineage>
        <taxon>Bacteria</taxon>
        <taxon>Bacillati</taxon>
        <taxon>Actinomycetota</taxon>
        <taxon>Actinomycetes</taxon>
        <taxon>Actinomycetales</taxon>
        <taxon>Actinomycetaceae</taxon>
        <taxon>Actinomyces</taxon>
    </lineage>
</organism>
<dbReference type="SUPFAM" id="SSF48498">
    <property type="entry name" value="Tetracyclin repressor-like, C-terminal domain"/>
    <property type="match status" value="1"/>
</dbReference>
<comment type="caution">
    <text evidence="8">The sequence shown here is derived from an EMBL/GenBank/DDBJ whole genome shotgun (WGS) entry which is preliminary data.</text>
</comment>
<dbReference type="InterPro" id="IPR050109">
    <property type="entry name" value="HTH-type_TetR-like_transc_reg"/>
</dbReference>
<sequence>MPKIVDPEQRRTEIIHGLWAVIYERGIHAVTYQAVAQAAGVSVGRIQHYFDSKQDLVHAGCRAMVEGAAEAHEQRTDALEPLAALTELLIQPIPRSDAFRLGSAVWYAYLAQTVADPQIAEIIGGASRETLEYAASLLRSAGAPAPAHEAARLVALSNGLAQSVLIGALSPDRATDILGSEVASLRAAVNSTDADAGRPAPSTPSARKSSAQE</sequence>
<evidence type="ECO:0000256" key="3">
    <source>
        <dbReference type="ARBA" id="ARBA00023125"/>
    </source>
</evidence>
<dbReference type="Pfam" id="PF00440">
    <property type="entry name" value="TetR_N"/>
    <property type="match status" value="1"/>
</dbReference>
<dbReference type="InterPro" id="IPR036271">
    <property type="entry name" value="Tet_transcr_reg_TetR-rel_C_sf"/>
</dbReference>
<name>J1HMK6_9ACTO</name>
<evidence type="ECO:0000313" key="8">
    <source>
        <dbReference type="EMBL" id="EJF47200.1"/>
    </source>
</evidence>
<evidence type="ECO:0000256" key="5">
    <source>
        <dbReference type="PROSITE-ProRule" id="PRU00335"/>
    </source>
</evidence>
<dbReference type="PATRIC" id="fig|1125718.3.peg.407"/>
<dbReference type="GO" id="GO:0003700">
    <property type="term" value="F:DNA-binding transcription factor activity"/>
    <property type="evidence" value="ECO:0007669"/>
    <property type="project" value="TreeGrafter"/>
</dbReference>
<dbReference type="PROSITE" id="PS50977">
    <property type="entry name" value="HTH_TETR_2"/>
    <property type="match status" value="1"/>
</dbReference>
<feature type="compositionally biased region" description="Polar residues" evidence="6">
    <location>
        <begin position="203"/>
        <end position="213"/>
    </location>
</feature>
<dbReference type="PRINTS" id="PR00455">
    <property type="entry name" value="HTHTETR"/>
</dbReference>
<dbReference type="GO" id="GO:0000976">
    <property type="term" value="F:transcription cis-regulatory region binding"/>
    <property type="evidence" value="ECO:0007669"/>
    <property type="project" value="TreeGrafter"/>
</dbReference>
<protein>
    <submittedName>
        <fullName evidence="8">Transcriptional regulator, TetR family</fullName>
    </submittedName>
</protein>
<keyword evidence="3 5" id="KW-0238">DNA-binding</keyword>
<dbReference type="Proteomes" id="UP000002941">
    <property type="component" value="Unassembled WGS sequence"/>
</dbReference>
<evidence type="ECO:0000259" key="7">
    <source>
        <dbReference type="PROSITE" id="PS50977"/>
    </source>
</evidence>
<evidence type="ECO:0000256" key="4">
    <source>
        <dbReference type="ARBA" id="ARBA00023163"/>
    </source>
</evidence>
<evidence type="ECO:0000256" key="2">
    <source>
        <dbReference type="ARBA" id="ARBA00023015"/>
    </source>
</evidence>
<dbReference type="Gene3D" id="1.10.357.10">
    <property type="entry name" value="Tetracycline Repressor, domain 2"/>
    <property type="match status" value="1"/>
</dbReference>
<evidence type="ECO:0000313" key="9">
    <source>
        <dbReference type="Proteomes" id="UP000002941"/>
    </source>
</evidence>
<keyword evidence="2" id="KW-0805">Transcription regulation</keyword>
<accession>J1HMK6</accession>
<dbReference type="eggNOG" id="COG1309">
    <property type="taxonomic scope" value="Bacteria"/>
</dbReference>
<evidence type="ECO:0000256" key="6">
    <source>
        <dbReference type="SAM" id="MobiDB-lite"/>
    </source>
</evidence>
<dbReference type="SUPFAM" id="SSF46689">
    <property type="entry name" value="Homeodomain-like"/>
    <property type="match status" value="1"/>
</dbReference>
<dbReference type="Pfam" id="PF13977">
    <property type="entry name" value="TetR_C_6"/>
    <property type="match status" value="1"/>
</dbReference>
<dbReference type="InterPro" id="IPR001647">
    <property type="entry name" value="HTH_TetR"/>
</dbReference>
<keyword evidence="1" id="KW-0678">Repressor</keyword>
<feature type="DNA-binding region" description="H-T-H motif" evidence="5">
    <location>
        <begin position="31"/>
        <end position="50"/>
    </location>
</feature>
<dbReference type="RefSeq" id="WP_008729884.1">
    <property type="nucleotide sequence ID" value="NZ_AKFT01000027.1"/>
</dbReference>
<proteinExistence type="predicted"/>
<dbReference type="InterPro" id="IPR009057">
    <property type="entry name" value="Homeodomain-like_sf"/>
</dbReference>
<gene>
    <name evidence="8" type="ORF">HMPREF1318_2829</name>
</gene>
<evidence type="ECO:0000256" key="1">
    <source>
        <dbReference type="ARBA" id="ARBA00022491"/>
    </source>
</evidence>
<feature type="region of interest" description="Disordered" evidence="6">
    <location>
        <begin position="190"/>
        <end position="213"/>
    </location>
</feature>